<dbReference type="Proteomes" id="UP001057375">
    <property type="component" value="Unassembled WGS sequence"/>
</dbReference>
<name>A0ABQ5K3T1_9EUKA</name>
<comment type="caution">
    <text evidence="2">The sequence shown here is derived from an EMBL/GenBank/DDBJ whole genome shotgun (WGS) entry which is preliminary data.</text>
</comment>
<protein>
    <submittedName>
        <fullName evidence="2">Uncharacterized protein</fullName>
    </submittedName>
</protein>
<evidence type="ECO:0000313" key="3">
    <source>
        <dbReference type="Proteomes" id="UP001057375"/>
    </source>
</evidence>
<gene>
    <name evidence="2" type="ORF">ADUPG1_004744</name>
</gene>
<feature type="non-terminal residue" evidence="2">
    <location>
        <position position="81"/>
    </location>
</feature>
<organism evidence="2 3">
    <name type="scientific">Aduncisulcus paluster</name>
    <dbReference type="NCBI Taxonomy" id="2918883"/>
    <lineage>
        <taxon>Eukaryota</taxon>
        <taxon>Metamonada</taxon>
        <taxon>Carpediemonas-like organisms</taxon>
        <taxon>Aduncisulcus</taxon>
    </lineage>
</organism>
<feature type="region of interest" description="Disordered" evidence="1">
    <location>
        <begin position="58"/>
        <end position="81"/>
    </location>
</feature>
<accession>A0ABQ5K3T1</accession>
<reference evidence="2" key="1">
    <citation type="submission" date="2022-03" db="EMBL/GenBank/DDBJ databases">
        <title>Draft genome sequence of Aduncisulcus paluster, a free-living microaerophilic Fornicata.</title>
        <authorList>
            <person name="Yuyama I."/>
            <person name="Kume K."/>
            <person name="Tamura T."/>
            <person name="Inagaki Y."/>
            <person name="Hashimoto T."/>
        </authorList>
    </citation>
    <scope>NUCLEOTIDE SEQUENCE</scope>
    <source>
        <strain evidence="2">NY0171</strain>
    </source>
</reference>
<dbReference type="EMBL" id="BQXS01007343">
    <property type="protein sequence ID" value="GKT27220.1"/>
    <property type="molecule type" value="Genomic_DNA"/>
</dbReference>
<keyword evidence="3" id="KW-1185">Reference proteome</keyword>
<evidence type="ECO:0000256" key="1">
    <source>
        <dbReference type="SAM" id="MobiDB-lite"/>
    </source>
</evidence>
<feature type="compositionally biased region" description="Acidic residues" evidence="1">
    <location>
        <begin position="60"/>
        <end position="81"/>
    </location>
</feature>
<proteinExistence type="predicted"/>
<sequence>MGLSTPFSCFVRWVFAESSIPIRGVVSSELDERSPSMSTISTLPLSLCRTERDRSILIPLEEDREPEPEAEEDPELEEAEK</sequence>
<evidence type="ECO:0000313" key="2">
    <source>
        <dbReference type="EMBL" id="GKT27220.1"/>
    </source>
</evidence>